<name>M2NGQ2_BAUPA</name>
<evidence type="ECO:0000256" key="4">
    <source>
        <dbReference type="PROSITE-ProRule" id="PRU00175"/>
    </source>
</evidence>
<evidence type="ECO:0000313" key="8">
    <source>
        <dbReference type="Proteomes" id="UP000011761"/>
    </source>
</evidence>
<sequence>MGNVGSSLAERHVSPDNNVHIIPDRPRSLHYRPSTPRARTESVRAYPDSTQSSGYIPSESVHSIPDDEYFPQSALRSTVSRDQISDDDMPLSTRQRRRGSFVDLTNEATSPPTLNRRRTQPRSLKRAAEDAIAESSGPAKRTRPASVIEELDLTNENPSAEDELLAHQQAATVAAQQASEASGGPQKIGKRQCIICMENYTNMTATHCGHVYCHECLTQALKAGERAGERKTGTCPVCRKSVKRPKDGKPGQMISINFMKKSAFEGKGRQGR</sequence>
<dbReference type="CDD" id="cd16449">
    <property type="entry name" value="RING-HC"/>
    <property type="match status" value="1"/>
</dbReference>
<dbReference type="GO" id="GO:0008270">
    <property type="term" value="F:zinc ion binding"/>
    <property type="evidence" value="ECO:0007669"/>
    <property type="project" value="UniProtKB-KW"/>
</dbReference>
<dbReference type="AlphaFoldDB" id="M2NGQ2"/>
<dbReference type="Proteomes" id="UP000011761">
    <property type="component" value="Unassembled WGS sequence"/>
</dbReference>
<evidence type="ECO:0000313" key="7">
    <source>
        <dbReference type="EMBL" id="EMC98484.1"/>
    </source>
</evidence>
<feature type="region of interest" description="Disordered" evidence="5">
    <location>
        <begin position="1"/>
        <end position="145"/>
    </location>
</feature>
<dbReference type="STRING" id="717646.M2NGQ2"/>
<dbReference type="GO" id="GO:0140082">
    <property type="term" value="F:SUMO-ubiquitin ligase activity"/>
    <property type="evidence" value="ECO:0007669"/>
    <property type="project" value="TreeGrafter"/>
</dbReference>
<dbReference type="InterPro" id="IPR013083">
    <property type="entry name" value="Znf_RING/FYVE/PHD"/>
</dbReference>
<dbReference type="RefSeq" id="XP_007675077.1">
    <property type="nucleotide sequence ID" value="XM_007676887.1"/>
</dbReference>
<evidence type="ECO:0000256" key="2">
    <source>
        <dbReference type="ARBA" id="ARBA00022771"/>
    </source>
</evidence>
<evidence type="ECO:0000256" key="3">
    <source>
        <dbReference type="ARBA" id="ARBA00022833"/>
    </source>
</evidence>
<gene>
    <name evidence="7" type="ORF">BAUCODRAFT_427975</name>
</gene>
<dbReference type="InterPro" id="IPR049627">
    <property type="entry name" value="SLX8"/>
</dbReference>
<dbReference type="PROSITE" id="PS00518">
    <property type="entry name" value="ZF_RING_1"/>
    <property type="match status" value="1"/>
</dbReference>
<dbReference type="GO" id="GO:0033768">
    <property type="term" value="C:SUMO-targeted ubiquitin ligase complex"/>
    <property type="evidence" value="ECO:0007669"/>
    <property type="project" value="TreeGrafter"/>
</dbReference>
<dbReference type="PANTHER" id="PTHR47094">
    <property type="entry name" value="ELFLESS, ISOFORM B"/>
    <property type="match status" value="1"/>
</dbReference>
<dbReference type="GO" id="GO:0006511">
    <property type="term" value="P:ubiquitin-dependent protein catabolic process"/>
    <property type="evidence" value="ECO:0007669"/>
    <property type="project" value="TreeGrafter"/>
</dbReference>
<evidence type="ECO:0000256" key="5">
    <source>
        <dbReference type="SAM" id="MobiDB-lite"/>
    </source>
</evidence>
<reference evidence="7 8" key="1">
    <citation type="journal article" date="2012" name="PLoS Pathog.">
        <title>Diverse lifestyles and strategies of plant pathogenesis encoded in the genomes of eighteen Dothideomycetes fungi.</title>
        <authorList>
            <person name="Ohm R.A."/>
            <person name="Feau N."/>
            <person name="Henrissat B."/>
            <person name="Schoch C.L."/>
            <person name="Horwitz B.A."/>
            <person name="Barry K.W."/>
            <person name="Condon B.J."/>
            <person name="Copeland A.C."/>
            <person name="Dhillon B."/>
            <person name="Glaser F."/>
            <person name="Hesse C.N."/>
            <person name="Kosti I."/>
            <person name="LaButti K."/>
            <person name="Lindquist E.A."/>
            <person name="Lucas S."/>
            <person name="Salamov A.A."/>
            <person name="Bradshaw R.E."/>
            <person name="Ciuffetti L."/>
            <person name="Hamelin R.C."/>
            <person name="Kema G.H.J."/>
            <person name="Lawrence C."/>
            <person name="Scott J.A."/>
            <person name="Spatafora J.W."/>
            <person name="Turgeon B.G."/>
            <person name="de Wit P.J.G.M."/>
            <person name="Zhong S."/>
            <person name="Goodwin S.B."/>
            <person name="Grigoriev I.V."/>
        </authorList>
    </citation>
    <scope>NUCLEOTIDE SEQUENCE [LARGE SCALE GENOMIC DNA]</scope>
    <source>
        <strain evidence="7 8">UAMH 10762</strain>
    </source>
</reference>
<dbReference type="SUPFAM" id="SSF57850">
    <property type="entry name" value="RING/U-box"/>
    <property type="match status" value="1"/>
</dbReference>
<dbReference type="PANTHER" id="PTHR47094:SF1">
    <property type="entry name" value="RING-TYPE E3 UBIQUITIN TRANSFERASE"/>
    <property type="match status" value="1"/>
</dbReference>
<dbReference type="OMA" id="MISINFM"/>
<accession>M2NGQ2</accession>
<protein>
    <recommendedName>
        <fullName evidence="6">RING-type domain-containing protein</fullName>
    </recommendedName>
</protein>
<dbReference type="KEGG" id="bcom:BAUCODRAFT_427975"/>
<keyword evidence="8" id="KW-1185">Reference proteome</keyword>
<dbReference type="PROSITE" id="PS50089">
    <property type="entry name" value="ZF_RING_2"/>
    <property type="match status" value="1"/>
</dbReference>
<dbReference type="EMBL" id="KB445553">
    <property type="protein sequence ID" value="EMC98484.1"/>
    <property type="molecule type" value="Genomic_DNA"/>
</dbReference>
<dbReference type="GeneID" id="19114228"/>
<evidence type="ECO:0000259" key="6">
    <source>
        <dbReference type="PROSITE" id="PS50089"/>
    </source>
</evidence>
<feature type="domain" description="RING-type" evidence="6">
    <location>
        <begin position="193"/>
        <end position="239"/>
    </location>
</feature>
<dbReference type="GO" id="GO:0032183">
    <property type="term" value="F:SUMO binding"/>
    <property type="evidence" value="ECO:0007669"/>
    <property type="project" value="TreeGrafter"/>
</dbReference>
<evidence type="ECO:0000256" key="1">
    <source>
        <dbReference type="ARBA" id="ARBA00022723"/>
    </source>
</evidence>
<proteinExistence type="predicted"/>
<dbReference type="SMART" id="SM00184">
    <property type="entry name" value="RING"/>
    <property type="match status" value="1"/>
</dbReference>
<dbReference type="Pfam" id="PF13920">
    <property type="entry name" value="zf-C3HC4_3"/>
    <property type="match status" value="1"/>
</dbReference>
<dbReference type="OrthoDB" id="6270329at2759"/>
<dbReference type="GO" id="GO:0061630">
    <property type="term" value="F:ubiquitin protein ligase activity"/>
    <property type="evidence" value="ECO:0007669"/>
    <property type="project" value="InterPro"/>
</dbReference>
<organism evidence="7 8">
    <name type="scientific">Baudoinia panamericana (strain UAMH 10762)</name>
    <name type="common">Angels' share fungus</name>
    <name type="synonym">Baudoinia compniacensis (strain UAMH 10762)</name>
    <dbReference type="NCBI Taxonomy" id="717646"/>
    <lineage>
        <taxon>Eukaryota</taxon>
        <taxon>Fungi</taxon>
        <taxon>Dikarya</taxon>
        <taxon>Ascomycota</taxon>
        <taxon>Pezizomycotina</taxon>
        <taxon>Dothideomycetes</taxon>
        <taxon>Dothideomycetidae</taxon>
        <taxon>Mycosphaerellales</taxon>
        <taxon>Teratosphaeriaceae</taxon>
        <taxon>Baudoinia</taxon>
    </lineage>
</organism>
<keyword evidence="2 4" id="KW-0863">Zinc-finger</keyword>
<keyword evidence="1" id="KW-0479">Metal-binding</keyword>
<dbReference type="Gene3D" id="3.30.40.10">
    <property type="entry name" value="Zinc/RING finger domain, C3HC4 (zinc finger)"/>
    <property type="match status" value="1"/>
</dbReference>
<keyword evidence="3" id="KW-0862">Zinc</keyword>
<dbReference type="eggNOG" id="ENOG502SC5Q">
    <property type="taxonomic scope" value="Eukaryota"/>
</dbReference>
<feature type="compositionally biased region" description="Basic residues" evidence="5">
    <location>
        <begin position="115"/>
        <end position="125"/>
    </location>
</feature>
<dbReference type="InterPro" id="IPR017907">
    <property type="entry name" value="Znf_RING_CS"/>
</dbReference>
<dbReference type="InterPro" id="IPR001841">
    <property type="entry name" value="Znf_RING"/>
</dbReference>
<dbReference type="HOGENOM" id="CLU_977280_0_0_1"/>